<evidence type="ECO:0008006" key="3">
    <source>
        <dbReference type="Google" id="ProtNLM"/>
    </source>
</evidence>
<gene>
    <name evidence="1" type="ORF">GPA10_39595</name>
</gene>
<name>A0A6L6X9V2_9ACTN</name>
<proteinExistence type="predicted"/>
<sequence length="126" mass="13603">MRRPEWARHGVTILPLGIRFDALRIPAPRVHTAVGSSDTATVDVALRAHMHGPVVRDTRTDCYYVLVAPGATWDGPGARLTSGTFVAVPRSHHQASPVTWTVPPQHRDDLCDPADLAALLALAVES</sequence>
<organism evidence="1 2">
    <name type="scientific">Streptomyces typhae</name>
    <dbReference type="NCBI Taxonomy" id="2681492"/>
    <lineage>
        <taxon>Bacteria</taxon>
        <taxon>Bacillati</taxon>
        <taxon>Actinomycetota</taxon>
        <taxon>Actinomycetes</taxon>
        <taxon>Kitasatosporales</taxon>
        <taxon>Streptomycetaceae</taxon>
        <taxon>Streptomyces</taxon>
    </lineage>
</organism>
<keyword evidence="2" id="KW-1185">Reference proteome</keyword>
<evidence type="ECO:0000313" key="1">
    <source>
        <dbReference type="EMBL" id="MVO90688.1"/>
    </source>
</evidence>
<accession>A0A6L6X9V2</accession>
<dbReference type="EMBL" id="WPNZ01000036">
    <property type="protein sequence ID" value="MVO90688.1"/>
    <property type="molecule type" value="Genomic_DNA"/>
</dbReference>
<dbReference type="Proteomes" id="UP000483802">
    <property type="component" value="Unassembled WGS sequence"/>
</dbReference>
<comment type="caution">
    <text evidence="1">The sequence shown here is derived from an EMBL/GenBank/DDBJ whole genome shotgun (WGS) entry which is preliminary data.</text>
</comment>
<dbReference type="AlphaFoldDB" id="A0A6L6X9V2"/>
<protein>
    <recommendedName>
        <fullName evidence="3">Bifunctional DNA primase/polymerase, N-terminal</fullName>
    </recommendedName>
</protein>
<reference evidence="1 2" key="1">
    <citation type="submission" date="2019-11" db="EMBL/GenBank/DDBJ databases">
        <title>Streptomyces typhae sp. nov., a novel endophytic actinomycete isolated from the root of cattail pollen (Typha angustifolia L.).</title>
        <authorList>
            <person name="Peng C."/>
        </authorList>
    </citation>
    <scope>NUCLEOTIDE SEQUENCE [LARGE SCALE GENOMIC DNA]</scope>
    <source>
        <strain evidence="2">p1417</strain>
    </source>
</reference>
<evidence type="ECO:0000313" key="2">
    <source>
        <dbReference type="Proteomes" id="UP000483802"/>
    </source>
</evidence>